<evidence type="ECO:0000313" key="2">
    <source>
        <dbReference type="Proteomes" id="UP000324143"/>
    </source>
</evidence>
<evidence type="ECO:0000313" key="1">
    <source>
        <dbReference type="EMBL" id="TYB31576.1"/>
    </source>
</evidence>
<organism evidence="1 2">
    <name type="scientific">Candidatus Mcinerneyibacterium aminivorans</name>
    <dbReference type="NCBI Taxonomy" id="2703815"/>
    <lineage>
        <taxon>Bacteria</taxon>
        <taxon>Candidatus Macinerneyibacteriota</taxon>
        <taxon>Candidatus Mcinerneyibacteria</taxon>
        <taxon>Candidatus Mcinerneyibacteriales</taxon>
        <taxon>Candidatus Mcinerneyibacteriaceae</taxon>
        <taxon>Candidatus Mcinerneyibacterium</taxon>
    </lineage>
</organism>
<comment type="caution">
    <text evidence="1">The sequence shown here is derived from an EMBL/GenBank/DDBJ whole genome shotgun (WGS) entry which is preliminary data.</text>
</comment>
<dbReference type="Proteomes" id="UP000324143">
    <property type="component" value="Unassembled WGS sequence"/>
</dbReference>
<reference evidence="1" key="1">
    <citation type="submission" date="2019-08" db="EMBL/GenBank/DDBJ databases">
        <title>Genomic characterization of a novel candidate phylum (ARYD3) from a high temperature, high salinity tertiary oil reservoir in north central Oklahoma, USA.</title>
        <authorList>
            <person name="Youssef N.H."/>
            <person name="Yadav A."/>
            <person name="Elshahed M.S."/>
        </authorList>
    </citation>
    <scope>NUCLEOTIDE SEQUENCE [LARGE SCALE GENOMIC DNA]</scope>
    <source>
        <strain evidence="1">ARYD3</strain>
    </source>
</reference>
<keyword evidence="2" id="KW-1185">Reference proteome</keyword>
<name>A0A5D0MEX6_9BACT</name>
<dbReference type="AlphaFoldDB" id="A0A5D0MEX6"/>
<gene>
    <name evidence="1" type="ORF">FXF47_02990</name>
</gene>
<sequence>MTAASLAFVKKTNSFKGFINVLGIIEKYIIIHIEDSSEYFGKKYNKNYSEVILVCKKHKTYRNYIFQKHTLEDIK</sequence>
<dbReference type="EMBL" id="VSIX01000032">
    <property type="protein sequence ID" value="TYB31576.1"/>
    <property type="molecule type" value="Genomic_DNA"/>
</dbReference>
<accession>A0A5D0MEX6</accession>
<protein>
    <submittedName>
        <fullName evidence="1">Uncharacterized protein</fullName>
    </submittedName>
</protein>
<proteinExistence type="predicted"/>